<dbReference type="Proteomes" id="UP000012160">
    <property type="component" value="Unassembled WGS sequence"/>
</dbReference>
<dbReference type="AlphaFoldDB" id="M6UTU4"/>
<organism evidence="1 2">
    <name type="scientific">Leptospira santarosai str. ZUN179</name>
    <dbReference type="NCBI Taxonomy" id="1049985"/>
    <lineage>
        <taxon>Bacteria</taxon>
        <taxon>Pseudomonadati</taxon>
        <taxon>Spirochaetota</taxon>
        <taxon>Spirochaetia</taxon>
        <taxon>Leptospirales</taxon>
        <taxon>Leptospiraceae</taxon>
        <taxon>Leptospira</taxon>
    </lineage>
</organism>
<protein>
    <submittedName>
        <fullName evidence="1">Uncharacterized protein</fullName>
    </submittedName>
</protein>
<evidence type="ECO:0000313" key="1">
    <source>
        <dbReference type="EMBL" id="EMO46191.1"/>
    </source>
</evidence>
<comment type="caution">
    <text evidence="1">The sequence shown here is derived from an EMBL/GenBank/DDBJ whole genome shotgun (WGS) entry which is preliminary data.</text>
</comment>
<dbReference type="EMBL" id="AHOQ02000022">
    <property type="protein sequence ID" value="EMO46191.1"/>
    <property type="molecule type" value="Genomic_DNA"/>
</dbReference>
<evidence type="ECO:0000313" key="2">
    <source>
        <dbReference type="Proteomes" id="UP000012160"/>
    </source>
</evidence>
<sequence>MVRVFGTSSDVDIKAIICTQVQGIYYADERYSSRGINF</sequence>
<name>M6UTU4_9LEPT</name>
<proteinExistence type="predicted"/>
<accession>M6UTU4</accession>
<gene>
    <name evidence="1" type="ORF">LEP1GSC187_0669</name>
</gene>
<reference evidence="1 2" key="1">
    <citation type="submission" date="2013-01" db="EMBL/GenBank/DDBJ databases">
        <authorList>
            <person name="Harkins D.M."/>
            <person name="Durkin A.S."/>
            <person name="Brinkac L.M."/>
            <person name="Haft D.H."/>
            <person name="Selengut J.D."/>
            <person name="Sanka R."/>
            <person name="DePew J."/>
            <person name="Purushe J."/>
            <person name="Matthias M.A."/>
            <person name="Vinetz J.M."/>
            <person name="Sutton G.G."/>
            <person name="Nierman W.C."/>
            <person name="Fouts D.E."/>
        </authorList>
    </citation>
    <scope>NUCLEOTIDE SEQUENCE [LARGE SCALE GENOMIC DNA]</scope>
    <source>
        <strain evidence="1 2">ZUN179</strain>
    </source>
</reference>